<sequence>DDLEKTALSITDLSLAEGDQQSGKGNQGSPQFSCATEVSNGDVLQVQQAETIEDDIEKTAMDPAEVKAISAAQYSLEEDGAATQHDDPTELVKYCTEEETHLKKIKEHKEQSPEGEPCAENGSELAAAACRSMAGQRQLRISLGLAALAARPAVATNGNSWQSPT</sequence>
<gene>
    <name evidence="2" type="ORF">PCOR1329_LOCUS9516</name>
</gene>
<feature type="region of interest" description="Disordered" evidence="1">
    <location>
        <begin position="1"/>
        <end position="35"/>
    </location>
</feature>
<name>A0ABN9Q7K6_9DINO</name>
<feature type="non-terminal residue" evidence="2">
    <location>
        <position position="1"/>
    </location>
</feature>
<comment type="caution">
    <text evidence="2">The sequence shown here is derived from an EMBL/GenBank/DDBJ whole genome shotgun (WGS) entry which is preliminary data.</text>
</comment>
<evidence type="ECO:0000256" key="1">
    <source>
        <dbReference type="SAM" id="MobiDB-lite"/>
    </source>
</evidence>
<feature type="compositionally biased region" description="Polar residues" evidence="1">
    <location>
        <begin position="19"/>
        <end position="35"/>
    </location>
</feature>
<accession>A0ABN9Q7K6</accession>
<dbReference type="EMBL" id="CAUYUJ010002658">
    <property type="protein sequence ID" value="CAK0801750.1"/>
    <property type="molecule type" value="Genomic_DNA"/>
</dbReference>
<dbReference type="Proteomes" id="UP001189429">
    <property type="component" value="Unassembled WGS sequence"/>
</dbReference>
<keyword evidence="3" id="KW-1185">Reference proteome</keyword>
<evidence type="ECO:0000313" key="3">
    <source>
        <dbReference type="Proteomes" id="UP001189429"/>
    </source>
</evidence>
<evidence type="ECO:0000313" key="2">
    <source>
        <dbReference type="EMBL" id="CAK0801750.1"/>
    </source>
</evidence>
<proteinExistence type="predicted"/>
<protein>
    <submittedName>
        <fullName evidence="2">Uncharacterized protein</fullName>
    </submittedName>
</protein>
<organism evidence="2 3">
    <name type="scientific">Prorocentrum cordatum</name>
    <dbReference type="NCBI Taxonomy" id="2364126"/>
    <lineage>
        <taxon>Eukaryota</taxon>
        <taxon>Sar</taxon>
        <taxon>Alveolata</taxon>
        <taxon>Dinophyceae</taxon>
        <taxon>Prorocentrales</taxon>
        <taxon>Prorocentraceae</taxon>
        <taxon>Prorocentrum</taxon>
    </lineage>
</organism>
<reference evidence="2" key="1">
    <citation type="submission" date="2023-10" db="EMBL/GenBank/DDBJ databases">
        <authorList>
            <person name="Chen Y."/>
            <person name="Shah S."/>
            <person name="Dougan E. K."/>
            <person name="Thang M."/>
            <person name="Chan C."/>
        </authorList>
    </citation>
    <scope>NUCLEOTIDE SEQUENCE [LARGE SCALE GENOMIC DNA]</scope>
</reference>